<reference evidence="1" key="1">
    <citation type="submission" date="2022-10" db="EMBL/GenBank/DDBJ databases">
        <title>Completed Genome Sequence of two octocoral isolated bacterium, Endozoicomonas euniceicola EF212T and Endozoicomonas gorgoniicola PS125T.</title>
        <authorList>
            <person name="Chiou Y.-J."/>
            <person name="Chen Y.-H."/>
        </authorList>
    </citation>
    <scope>NUCLEOTIDE SEQUENCE</scope>
    <source>
        <strain evidence="1">EF212</strain>
    </source>
</reference>
<sequence>MFLSIPSKVLNTTQPPMTLLHNSVILENQAEEGRLQEVVQL</sequence>
<dbReference type="EMBL" id="CP103300">
    <property type="protein sequence ID" value="UYM13930.1"/>
    <property type="molecule type" value="Genomic_DNA"/>
</dbReference>
<evidence type="ECO:0000313" key="2">
    <source>
        <dbReference type="Proteomes" id="UP001163255"/>
    </source>
</evidence>
<organism evidence="1 2">
    <name type="scientific">Endozoicomonas euniceicola</name>
    <dbReference type="NCBI Taxonomy" id="1234143"/>
    <lineage>
        <taxon>Bacteria</taxon>
        <taxon>Pseudomonadati</taxon>
        <taxon>Pseudomonadota</taxon>
        <taxon>Gammaproteobacteria</taxon>
        <taxon>Oceanospirillales</taxon>
        <taxon>Endozoicomonadaceae</taxon>
        <taxon>Endozoicomonas</taxon>
    </lineage>
</organism>
<name>A0ABY6GMI7_9GAMM</name>
<proteinExistence type="predicted"/>
<dbReference type="RefSeq" id="WP_262595331.1">
    <property type="nucleotide sequence ID" value="NZ_CP103300.1"/>
</dbReference>
<evidence type="ECO:0000313" key="1">
    <source>
        <dbReference type="EMBL" id="UYM13930.1"/>
    </source>
</evidence>
<gene>
    <name evidence="1" type="ORF">NX720_13490</name>
</gene>
<accession>A0ABY6GMI7</accession>
<dbReference type="Proteomes" id="UP001163255">
    <property type="component" value="Chromosome"/>
</dbReference>
<keyword evidence="2" id="KW-1185">Reference proteome</keyword>
<protein>
    <submittedName>
        <fullName evidence="1">Uncharacterized protein</fullName>
    </submittedName>
</protein>